<sequence length="105" mass="11014">MSRQTPRAVAVIGTGTIALGWIALFAATGRDVRVSSTRTDAREHLDAALPAYAASLPGEAREPREILARVRVVPEVGEVLSAPSHPYTRALLAAEAGPSDTPGEE</sequence>
<evidence type="ECO:0000259" key="1">
    <source>
        <dbReference type="Pfam" id="PF02737"/>
    </source>
</evidence>
<evidence type="ECO:0000313" key="2">
    <source>
        <dbReference type="EMBL" id="MDT0414757.1"/>
    </source>
</evidence>
<protein>
    <submittedName>
        <fullName evidence="2">3-hydroxyacyl-CoA dehydrogenase NAD-binding domain-containing protein</fullName>
    </submittedName>
</protein>
<name>A0ABD5E1S3_9ACTN</name>
<comment type="caution">
    <text evidence="2">The sequence shown here is derived from an EMBL/GenBank/DDBJ whole genome shotgun (WGS) entry which is preliminary data.</text>
</comment>
<accession>A0ABD5E1S3</accession>
<proteinExistence type="predicted"/>
<dbReference type="AlphaFoldDB" id="A0ABD5E1S3"/>
<organism evidence="2 3">
    <name type="scientific">Streptomyces evansiae</name>
    <dbReference type="NCBI Taxonomy" id="3075535"/>
    <lineage>
        <taxon>Bacteria</taxon>
        <taxon>Bacillati</taxon>
        <taxon>Actinomycetota</taxon>
        <taxon>Actinomycetes</taxon>
        <taxon>Kitasatosporales</taxon>
        <taxon>Streptomycetaceae</taxon>
        <taxon>Streptomyces</taxon>
    </lineage>
</organism>
<dbReference type="InterPro" id="IPR036291">
    <property type="entry name" value="NAD(P)-bd_dom_sf"/>
</dbReference>
<reference evidence="3" key="1">
    <citation type="submission" date="2023-07" db="EMBL/GenBank/DDBJ databases">
        <title>30 novel species of actinomycetes from the DSMZ collection.</title>
        <authorList>
            <person name="Nouioui I."/>
        </authorList>
    </citation>
    <scope>NUCLEOTIDE SEQUENCE [LARGE SCALE GENOMIC DNA]</scope>
    <source>
        <strain evidence="3">DSM 41982</strain>
    </source>
</reference>
<dbReference type="SUPFAM" id="SSF51735">
    <property type="entry name" value="NAD(P)-binding Rossmann-fold domains"/>
    <property type="match status" value="1"/>
</dbReference>
<dbReference type="EMBL" id="JAVRER010000005">
    <property type="protein sequence ID" value="MDT0414757.1"/>
    <property type="molecule type" value="Genomic_DNA"/>
</dbReference>
<feature type="domain" description="3-hydroxyacyl-CoA dehydrogenase NAD binding" evidence="1">
    <location>
        <begin position="9"/>
        <end position="80"/>
    </location>
</feature>
<dbReference type="Proteomes" id="UP001183607">
    <property type="component" value="Unassembled WGS sequence"/>
</dbReference>
<dbReference type="RefSeq" id="WP_107453259.1">
    <property type="nucleotide sequence ID" value="NZ_JAVRER010000005.1"/>
</dbReference>
<gene>
    <name evidence="2" type="ORF">RM574_04580</name>
</gene>
<dbReference type="InterPro" id="IPR006176">
    <property type="entry name" value="3-OHacyl-CoA_DH_NAD-bd"/>
</dbReference>
<dbReference type="Gene3D" id="3.40.50.720">
    <property type="entry name" value="NAD(P)-binding Rossmann-like Domain"/>
    <property type="match status" value="1"/>
</dbReference>
<dbReference type="Pfam" id="PF02737">
    <property type="entry name" value="3HCDH_N"/>
    <property type="match status" value="1"/>
</dbReference>
<evidence type="ECO:0000313" key="3">
    <source>
        <dbReference type="Proteomes" id="UP001183607"/>
    </source>
</evidence>